<feature type="transmembrane region" description="Helical" evidence="1">
    <location>
        <begin position="81"/>
        <end position="104"/>
    </location>
</feature>
<proteinExistence type="inferred from homology"/>
<dbReference type="GO" id="GO:0008360">
    <property type="term" value="P:regulation of cell shape"/>
    <property type="evidence" value="ECO:0007669"/>
    <property type="project" value="UniProtKB-KW"/>
</dbReference>
<name>A0A916NIA4_9BACL</name>
<comment type="subcellular location">
    <subcellularLocation>
        <location evidence="1">Cell membrane</location>
        <topology evidence="1">Multi-pass membrane protein</topology>
    </subcellularLocation>
</comment>
<feature type="transmembrane region" description="Helical" evidence="1">
    <location>
        <begin position="237"/>
        <end position="262"/>
    </location>
</feature>
<feature type="transmembrane region" description="Helical" evidence="1">
    <location>
        <begin position="194"/>
        <end position="216"/>
    </location>
</feature>
<comment type="caution">
    <text evidence="2">The sequence shown here is derived from an EMBL/GenBank/DDBJ whole genome shotgun (WGS) entry which is preliminary data.</text>
</comment>
<keyword evidence="1" id="KW-1133">Transmembrane helix</keyword>
<comment type="pathway">
    <text evidence="1">Cell wall biogenesis; peptidoglycan biosynthesis.</text>
</comment>
<sequence>MTTSLILVCVLTLIIHAAETMGYAIRLAGIRSGKLAVSLSLSGIIMLVSRTSNMVQATFTGGMIDSAKTEGGHRLQTDFQYIIGSASLGTLVSILLFPTMVFIFMRLIAHLEVAGSFPALVRESVSLDKLKRASQNVRLPRWEMLRRLRIGGIPKRLLLLNAAVTGIYTVGVLSALYASYLVPEHAIKASQSSGLINGIATVLLTVFVDPHVALLSDKALSGKVGNAETNKMFGLLMLSRLAGTLLAQLLLLPGAAIIAWWVS</sequence>
<evidence type="ECO:0000313" key="3">
    <source>
        <dbReference type="Proteomes" id="UP000693672"/>
    </source>
</evidence>
<dbReference type="RefSeq" id="WP_218091581.1">
    <property type="nucleotide sequence ID" value="NZ_CAJVAS010000005.1"/>
</dbReference>
<comment type="caution">
    <text evidence="1">Lacks conserved residue(s) required for the propagation of feature annotation.</text>
</comment>
<dbReference type="HAMAP" id="MF_02077">
    <property type="entry name" value="Amj_flippase"/>
    <property type="match status" value="1"/>
</dbReference>
<dbReference type="InterPro" id="IPR021260">
    <property type="entry name" value="Amj"/>
</dbReference>
<dbReference type="Proteomes" id="UP000693672">
    <property type="component" value="Unassembled WGS sequence"/>
</dbReference>
<dbReference type="Pfam" id="PF10997">
    <property type="entry name" value="Amj"/>
    <property type="match status" value="1"/>
</dbReference>
<protein>
    <recommendedName>
        <fullName evidence="1">Lipid II flippase Amj</fullName>
    </recommendedName>
</protein>
<comment type="similarity">
    <text evidence="1">Belongs to the Amj family.</text>
</comment>
<dbReference type="GO" id="GO:0015648">
    <property type="term" value="F:lipid-linked peptidoglycan transporter activity"/>
    <property type="evidence" value="ECO:0007669"/>
    <property type="project" value="UniProtKB-UniRule"/>
</dbReference>
<evidence type="ECO:0000313" key="2">
    <source>
        <dbReference type="EMBL" id="CAG7615248.1"/>
    </source>
</evidence>
<feature type="transmembrane region" description="Helical" evidence="1">
    <location>
        <begin position="157"/>
        <end position="182"/>
    </location>
</feature>
<dbReference type="GO" id="GO:0071555">
    <property type="term" value="P:cell wall organization"/>
    <property type="evidence" value="ECO:0007669"/>
    <property type="project" value="UniProtKB-KW"/>
</dbReference>
<keyword evidence="1" id="KW-1003">Cell membrane</keyword>
<gene>
    <name evidence="1 2" type="primary">amj</name>
    <name evidence="2" type="ORF">PAESOLCIP111_01793</name>
</gene>
<dbReference type="GO" id="GO:0009252">
    <property type="term" value="P:peptidoglycan biosynthetic process"/>
    <property type="evidence" value="ECO:0007669"/>
    <property type="project" value="UniProtKB-UniRule"/>
</dbReference>
<comment type="function">
    <text evidence="1">Involved in peptidoglycan biosynthesis. Transports lipid-linked peptidoglycan precursors from the inner to the outer leaflet of the cytoplasmic membrane.</text>
</comment>
<keyword evidence="1" id="KW-0472">Membrane</keyword>
<accession>A0A916NIA4</accession>
<reference evidence="2" key="1">
    <citation type="submission" date="2021-06" db="EMBL/GenBank/DDBJ databases">
        <authorList>
            <person name="Criscuolo A."/>
        </authorList>
    </citation>
    <scope>NUCLEOTIDE SEQUENCE</scope>
    <source>
        <strain evidence="2">CIP111600</strain>
    </source>
</reference>
<keyword evidence="1" id="KW-0813">Transport</keyword>
<dbReference type="EMBL" id="CAJVAS010000005">
    <property type="protein sequence ID" value="CAG7615248.1"/>
    <property type="molecule type" value="Genomic_DNA"/>
</dbReference>
<dbReference type="AlphaFoldDB" id="A0A916NIA4"/>
<evidence type="ECO:0000256" key="1">
    <source>
        <dbReference type="HAMAP-Rule" id="MF_02077"/>
    </source>
</evidence>
<keyword evidence="1" id="KW-0133">Cell shape</keyword>
<keyword evidence="1" id="KW-0961">Cell wall biogenesis/degradation</keyword>
<organism evidence="2 3">
    <name type="scientific">Paenibacillus solanacearum</name>
    <dbReference type="NCBI Taxonomy" id="2048548"/>
    <lineage>
        <taxon>Bacteria</taxon>
        <taxon>Bacillati</taxon>
        <taxon>Bacillota</taxon>
        <taxon>Bacilli</taxon>
        <taxon>Bacillales</taxon>
        <taxon>Paenibacillaceae</taxon>
        <taxon>Paenibacillus</taxon>
    </lineage>
</organism>
<keyword evidence="3" id="KW-1185">Reference proteome</keyword>
<keyword evidence="1" id="KW-0573">Peptidoglycan synthesis</keyword>
<keyword evidence="1" id="KW-0812">Transmembrane</keyword>
<dbReference type="GO" id="GO:0005886">
    <property type="term" value="C:plasma membrane"/>
    <property type="evidence" value="ECO:0007669"/>
    <property type="project" value="UniProtKB-SubCell"/>
</dbReference>